<comment type="catalytic activity">
    <reaction evidence="8">
        <text>beta-nicotinamide D-ribonucleotide + diphosphate = 5-phospho-alpha-D-ribose 1-diphosphate + nicotinamide + H(+)</text>
        <dbReference type="Rhea" id="RHEA:16149"/>
        <dbReference type="ChEBI" id="CHEBI:14649"/>
        <dbReference type="ChEBI" id="CHEBI:15378"/>
        <dbReference type="ChEBI" id="CHEBI:17154"/>
        <dbReference type="ChEBI" id="CHEBI:33019"/>
        <dbReference type="ChEBI" id="CHEBI:58017"/>
        <dbReference type="EC" id="2.4.2.12"/>
    </reaction>
    <physiologicalReaction direction="right-to-left" evidence="8">
        <dbReference type="Rhea" id="RHEA:16151"/>
    </physiologicalReaction>
</comment>
<dbReference type="Proteomes" id="UP000321892">
    <property type="component" value="Chromosome"/>
</dbReference>
<dbReference type="EC" id="2.4.2.12" evidence="6"/>
<feature type="binding site" evidence="9">
    <location>
        <position position="200"/>
    </location>
    <ligand>
        <name>beta-nicotinamide D-ribonucleotide</name>
        <dbReference type="ChEBI" id="CHEBI:14649"/>
    </ligand>
</feature>
<feature type="binding site" evidence="9">
    <location>
        <position position="373"/>
    </location>
    <ligand>
        <name>beta-nicotinamide D-ribonucleotide</name>
        <dbReference type="ChEBI" id="CHEBI:14649"/>
    </ligand>
</feature>
<dbReference type="OrthoDB" id="394882at2"/>
<dbReference type="InterPro" id="IPR041529">
    <property type="entry name" value="DUF5598"/>
</dbReference>
<dbReference type="RefSeq" id="WP_026746478.1">
    <property type="nucleotide sequence ID" value="NZ_AP019823.1"/>
</dbReference>
<dbReference type="InterPro" id="IPR013785">
    <property type="entry name" value="Aldolase_TIM"/>
</dbReference>
<dbReference type="Pfam" id="PF04095">
    <property type="entry name" value="NAPRTase"/>
    <property type="match status" value="1"/>
</dbReference>
<dbReference type="AlphaFoldDB" id="A0A510JJE2"/>
<dbReference type="InterPro" id="IPR016471">
    <property type="entry name" value="Nicotinamide_PRibTrfase"/>
</dbReference>
<dbReference type="NCBIfam" id="NF006629">
    <property type="entry name" value="PRK09198.1"/>
    <property type="match status" value="1"/>
</dbReference>
<evidence type="ECO:0000259" key="10">
    <source>
        <dbReference type="Pfam" id="PF04095"/>
    </source>
</evidence>
<feature type="binding site" evidence="9">
    <location>
        <position position="226"/>
    </location>
    <ligand>
        <name>diphosphate</name>
        <dbReference type="ChEBI" id="CHEBI:33019"/>
    </ligand>
</feature>
<evidence type="ECO:0000259" key="11">
    <source>
        <dbReference type="Pfam" id="PF18127"/>
    </source>
</evidence>
<accession>A0A510JJE2</accession>
<dbReference type="PIRSF" id="PIRSF005943">
    <property type="entry name" value="NMPRT"/>
    <property type="match status" value="1"/>
</dbReference>
<dbReference type="CDD" id="cd01569">
    <property type="entry name" value="PBEF_like"/>
    <property type="match status" value="1"/>
</dbReference>
<protein>
    <recommendedName>
        <fullName evidence="7">Nicotinamide phosphoribosyltransferase</fullName>
        <ecNumber evidence="6">2.4.2.12</ecNumber>
    </recommendedName>
</protein>
<evidence type="ECO:0000256" key="5">
    <source>
        <dbReference type="ARBA" id="ARBA00035007"/>
    </source>
</evidence>
<dbReference type="SUPFAM" id="SSF51690">
    <property type="entry name" value="Nicotinate/Quinolinate PRTase C-terminal domain-like"/>
    <property type="match status" value="1"/>
</dbReference>
<feature type="binding site" evidence="9">
    <location>
        <begin position="288"/>
        <end position="290"/>
    </location>
    <ligand>
        <name>beta-nicotinamide D-ribonucleotide</name>
        <dbReference type="ChEBI" id="CHEBI:14649"/>
    </ligand>
</feature>
<keyword evidence="3 12" id="KW-0328">Glycosyltransferase</keyword>
<gene>
    <name evidence="12" type="ORF">JCM16775_1094</name>
</gene>
<dbReference type="PANTHER" id="PTHR43816">
    <property type="entry name" value="NICOTINAMIDE PHOSPHORIBOSYLTRANSFERASE"/>
    <property type="match status" value="1"/>
</dbReference>
<evidence type="ECO:0000313" key="12">
    <source>
        <dbReference type="EMBL" id="BBM38385.1"/>
    </source>
</evidence>
<feature type="binding site" evidence="9">
    <location>
        <position position="288"/>
    </location>
    <ligand>
        <name>diphosphate</name>
        <dbReference type="ChEBI" id="CHEBI:33019"/>
    </ligand>
</feature>
<sequence>MKNLILSTDSYKITHPFQYPENMTYMHDYIESRGGLYGYVKFFGLQYYLMGYLTKRITNEMIDEAKEICELHGLPFFEEGWRYIVERLDGKLPLRIRTVPEGSVVKNHNVLVTVESTDKNVPWIVGWVETLLLKIWYPITVATFSYKAKQIIKYFLEETSDNVESELKFKLHDFGYRGVSSEESAGIGGMAHLTNFYGTDTLNALVFARKYYNEKIAAYSVPASEHSTMTSWTQEYEKEAYENMLDKFPKGIVSIVLDSYNFFNAVENIIGKELREKILARDGMVTIRPDSGDAITNILFALESLEKNFGYTVNSKGYKVINKVRILQGDGINEDTIWDIYKSLKDNKYSAENVTLGCGGSLLQGNEKSSINRDTHKFAMKCSCIKIGNEVRDVYKNPVTDKGKVSKKGRLDLIKNKNGEFETVNISDLPENQYHEDSVMECVFENGKILKTYTFEEVRKNESLLYNPSLIREVSK</sequence>
<feature type="domain" description="Nicotinate/nicotinamide phosphoribosyltransferase" evidence="10">
    <location>
        <begin position="169"/>
        <end position="412"/>
    </location>
</feature>
<evidence type="ECO:0000256" key="9">
    <source>
        <dbReference type="PIRSR" id="PIRSR005943-1"/>
    </source>
</evidence>
<evidence type="ECO:0000256" key="7">
    <source>
        <dbReference type="ARBA" id="ARBA00035036"/>
    </source>
</evidence>
<reference evidence="12 13" key="1">
    <citation type="submission" date="2019-07" db="EMBL/GenBank/DDBJ databases">
        <title>Complete Genome Sequence of Leptotrichia hofstadii Strain JCM16775.</title>
        <authorList>
            <person name="Watanabe S."/>
            <person name="Cui L."/>
        </authorList>
    </citation>
    <scope>NUCLEOTIDE SEQUENCE [LARGE SCALE GENOMIC DNA]</scope>
    <source>
        <strain evidence="12 13">JCM16775</strain>
    </source>
</reference>
<comment type="similarity">
    <text evidence="1">Belongs to the NAPRTase family.</text>
</comment>
<dbReference type="GO" id="GO:0009435">
    <property type="term" value="P:NAD+ biosynthetic process"/>
    <property type="evidence" value="ECO:0007669"/>
    <property type="project" value="InterPro"/>
</dbReference>
<evidence type="ECO:0000256" key="3">
    <source>
        <dbReference type="ARBA" id="ARBA00022676"/>
    </source>
</evidence>
<dbReference type="Gene3D" id="3.20.20.70">
    <property type="entry name" value="Aldolase class I"/>
    <property type="match status" value="1"/>
</dbReference>
<dbReference type="InterPro" id="IPR036068">
    <property type="entry name" value="Nicotinate_pribotase-like_C"/>
</dbReference>
<comment type="pathway">
    <text evidence="5">Cofactor biosynthesis; NAD(+) biosynthesis; nicotinamide D-ribonucleotide from 5-phospho-alpha-D-ribose 1-diphosphate and nicotinamide: step 1/1.</text>
</comment>
<evidence type="ECO:0000256" key="1">
    <source>
        <dbReference type="ARBA" id="ARBA00010897"/>
    </source>
</evidence>
<dbReference type="KEGG" id="lhf:JCM16775_1094"/>
<feature type="binding site" evidence="9">
    <location>
        <position position="177"/>
    </location>
    <ligand>
        <name>diphosphate</name>
        <dbReference type="ChEBI" id="CHEBI:33019"/>
    </ligand>
</feature>
<evidence type="ECO:0000256" key="6">
    <source>
        <dbReference type="ARBA" id="ARBA00035024"/>
    </source>
</evidence>
<dbReference type="Pfam" id="PF18127">
    <property type="entry name" value="NAMPT_N"/>
    <property type="match status" value="1"/>
</dbReference>
<evidence type="ECO:0000256" key="2">
    <source>
        <dbReference type="ARBA" id="ARBA00022642"/>
    </source>
</evidence>
<dbReference type="EMBL" id="AP019823">
    <property type="protein sequence ID" value="BBM38385.1"/>
    <property type="molecule type" value="Genomic_DNA"/>
</dbReference>
<name>A0A510JJE2_9FUSO</name>
<feature type="binding site" evidence="9">
    <location>
        <begin position="329"/>
        <end position="330"/>
    </location>
    <ligand>
        <name>beta-nicotinamide D-ribonucleotide</name>
        <dbReference type="ChEBI" id="CHEBI:14649"/>
    </ligand>
</feature>
<dbReference type="PANTHER" id="PTHR43816:SF1">
    <property type="entry name" value="NICOTINAMIDE PHOSPHORIBOSYLTRANSFERASE"/>
    <property type="match status" value="1"/>
</dbReference>
<keyword evidence="4 12" id="KW-0808">Transferase</keyword>
<evidence type="ECO:0000256" key="8">
    <source>
        <dbReference type="ARBA" id="ARBA00047835"/>
    </source>
</evidence>
<proteinExistence type="inferred from homology"/>
<evidence type="ECO:0000256" key="4">
    <source>
        <dbReference type="ARBA" id="ARBA00022679"/>
    </source>
</evidence>
<feature type="binding site" evidence="9">
    <location>
        <position position="360"/>
    </location>
    <ligand>
        <name>beta-nicotinamide D-ribonucleotide</name>
        <dbReference type="ChEBI" id="CHEBI:14649"/>
    </ligand>
</feature>
<feature type="domain" description="Nicotinamide phosphoribosyltransferase N-terminal" evidence="11">
    <location>
        <begin position="3"/>
        <end position="96"/>
    </location>
</feature>
<organism evidence="12 13">
    <name type="scientific">Leptotrichia hofstadii</name>
    <dbReference type="NCBI Taxonomy" id="157688"/>
    <lineage>
        <taxon>Bacteria</taxon>
        <taxon>Fusobacteriati</taxon>
        <taxon>Fusobacteriota</taxon>
        <taxon>Fusobacteriia</taxon>
        <taxon>Fusobacteriales</taxon>
        <taxon>Leptotrichiaceae</taxon>
        <taxon>Leptotrichia</taxon>
    </lineage>
</organism>
<evidence type="ECO:0000313" key="13">
    <source>
        <dbReference type="Proteomes" id="UP000321892"/>
    </source>
</evidence>
<keyword evidence="13" id="KW-1185">Reference proteome</keyword>
<dbReference type="InterPro" id="IPR041525">
    <property type="entry name" value="N/Namide_PRibTrfase"/>
</dbReference>
<keyword evidence="2" id="KW-0662">Pyridine nucleotide biosynthesis</keyword>
<dbReference type="GO" id="GO:0047280">
    <property type="term" value="F:nicotinamide phosphoribosyltransferase activity"/>
    <property type="evidence" value="ECO:0007669"/>
    <property type="project" value="UniProtKB-EC"/>
</dbReference>